<keyword evidence="3 6" id="KW-1133">Transmembrane helix</keyword>
<feature type="transmembrane region" description="Helical" evidence="6">
    <location>
        <begin position="74"/>
        <end position="99"/>
    </location>
</feature>
<organism evidence="8 9">
    <name type="scientific">Meloidogyne javanica</name>
    <name type="common">Root-knot nematode worm</name>
    <dbReference type="NCBI Taxonomy" id="6303"/>
    <lineage>
        <taxon>Eukaryota</taxon>
        <taxon>Metazoa</taxon>
        <taxon>Ecdysozoa</taxon>
        <taxon>Nematoda</taxon>
        <taxon>Chromadorea</taxon>
        <taxon>Rhabditida</taxon>
        <taxon>Tylenchina</taxon>
        <taxon>Tylenchomorpha</taxon>
        <taxon>Tylenchoidea</taxon>
        <taxon>Meloidogynidae</taxon>
        <taxon>Meloidogyninae</taxon>
        <taxon>Meloidogyne</taxon>
        <taxon>Meloidogyne incognita group</taxon>
    </lineage>
</organism>
<dbReference type="GO" id="GO:0032230">
    <property type="term" value="P:positive regulation of synaptic transmission, GABAergic"/>
    <property type="evidence" value="ECO:0007669"/>
    <property type="project" value="TreeGrafter"/>
</dbReference>
<feature type="compositionally biased region" description="Basic and acidic residues" evidence="5">
    <location>
        <begin position="586"/>
        <end position="601"/>
    </location>
</feature>
<feature type="transmembrane region" description="Helical" evidence="6">
    <location>
        <begin position="189"/>
        <end position="207"/>
    </location>
</feature>
<dbReference type="InterPro" id="IPR027359">
    <property type="entry name" value="Volt_channel_dom_sf"/>
</dbReference>
<feature type="compositionally biased region" description="Polar residues" evidence="5">
    <location>
        <begin position="720"/>
        <end position="735"/>
    </location>
</feature>
<dbReference type="Gene3D" id="1.10.287.70">
    <property type="match status" value="2"/>
</dbReference>
<dbReference type="GO" id="GO:0005261">
    <property type="term" value="F:monoatomic cation channel activity"/>
    <property type="evidence" value="ECO:0007669"/>
    <property type="project" value="InterPro"/>
</dbReference>
<evidence type="ECO:0000313" key="8">
    <source>
        <dbReference type="Proteomes" id="UP000887561"/>
    </source>
</evidence>
<dbReference type="FunFam" id="1.10.287.70:FF:000061">
    <property type="entry name" value="Sodium leak channel non-selective protein"/>
    <property type="match status" value="1"/>
</dbReference>
<keyword evidence="8" id="KW-1185">Reference proteome</keyword>
<protein>
    <submittedName>
        <fullName evidence="9">Ion transport domain-containing protein</fullName>
    </submittedName>
</protein>
<feature type="transmembrane region" description="Helical" evidence="6">
    <location>
        <begin position="260"/>
        <end position="277"/>
    </location>
</feature>
<dbReference type="InterPro" id="IPR005821">
    <property type="entry name" value="Ion_trans_dom"/>
</dbReference>
<dbReference type="Gene3D" id="1.10.238.10">
    <property type="entry name" value="EF-hand"/>
    <property type="match status" value="1"/>
</dbReference>
<evidence type="ECO:0000256" key="5">
    <source>
        <dbReference type="SAM" id="MobiDB-lite"/>
    </source>
</evidence>
<feature type="domain" description="Ion transport" evidence="7">
    <location>
        <begin position="154"/>
        <end position="416"/>
    </location>
</feature>
<evidence type="ECO:0000259" key="7">
    <source>
        <dbReference type="Pfam" id="PF00520"/>
    </source>
</evidence>
<keyword evidence="4 6" id="KW-0472">Membrane</keyword>
<evidence type="ECO:0000256" key="3">
    <source>
        <dbReference type="ARBA" id="ARBA00022989"/>
    </source>
</evidence>
<dbReference type="AlphaFoldDB" id="A0A915LT19"/>
<proteinExistence type="predicted"/>
<keyword evidence="2 6" id="KW-0812">Transmembrane</keyword>
<dbReference type="Proteomes" id="UP000887561">
    <property type="component" value="Unplaced"/>
</dbReference>
<evidence type="ECO:0000256" key="2">
    <source>
        <dbReference type="ARBA" id="ARBA00022692"/>
    </source>
</evidence>
<name>A0A915LT19_MELJA</name>
<dbReference type="PANTHER" id="PTHR46141:SF1">
    <property type="entry name" value="SODIUM LEAK CHANNEL NALCN"/>
    <property type="match status" value="1"/>
</dbReference>
<dbReference type="GO" id="GO:0032224">
    <property type="term" value="P:positive regulation of synaptic transmission, cholinergic"/>
    <property type="evidence" value="ECO:0007669"/>
    <property type="project" value="TreeGrafter"/>
</dbReference>
<evidence type="ECO:0000256" key="1">
    <source>
        <dbReference type="ARBA" id="ARBA00004141"/>
    </source>
</evidence>
<dbReference type="GO" id="GO:0005886">
    <property type="term" value="C:plasma membrane"/>
    <property type="evidence" value="ECO:0007669"/>
    <property type="project" value="TreeGrafter"/>
</dbReference>
<feature type="transmembrane region" description="Helical" evidence="6">
    <location>
        <begin position="379"/>
        <end position="405"/>
    </location>
</feature>
<evidence type="ECO:0000256" key="6">
    <source>
        <dbReference type="SAM" id="Phobius"/>
    </source>
</evidence>
<feature type="region of interest" description="Disordered" evidence="5">
    <location>
        <begin position="715"/>
        <end position="735"/>
    </location>
</feature>
<sequence>MICRAMRPLRIYTLVPHIRQVVVELCKGFREILLVTILLILFMTNPRNFNFDHIGNAMLALFETLSYKGWNGPWAVLFIHVYVFIGCMIGLTLFVDVVIANYMENRGTALLTVDQRRWHDLKARLRMAQPLHVPPRPAESSKIRNRLYELTTSRSFKQFYAILVVLNSATLVVPWSVEEEEQRRTLLLIFTSFAGICSFLFTIEILLKSIAFTPHGFWQSRRNRVDLLITCVSIFWLIAHFGISEVALPIVSLPPSQFRRFTYTLGYIIGILRFFTITGRKSTLKMLMLTVRSAFIIAAMFLLILFYAYAGVILFGTVRYGQALSKHVNFRSGKQALMVLFRSITGEDWNDIMHDCMRSPPHCYWAPSLSYWQSDCGNYMAAILYFCSFYLIIAYIVLNLLVAVIMENFSLFYSSEEDALLSYADIRNYQQVWNMVDLEQKHSIPVRRVKFLLRLLRGRLEVDLNKDKLLFKHMCHEMERLNNGEDVSFHDILSMLSYRSVDIRKSLQLDELVQREELEYLIEEEVAKQTIRDWLESCLIKNKQLKKQQQETAMGDLLTQIRSTTTTQTCQTKLLLKQPISPKKQIKCDNRKESSPNKKSSEGNSEIEQLNKVAEKVDKRRRSSSIPELVEEAKRFVWGGRLKSLPRINFGRQRQLQSTNTSIKEEVVTGSNKQPDRPTISIISELIAGQMCQQQQLFEIATKDQNISLNKNQIEENRKSSLSPLSRTGKTHLSPTTFSIKREREEEAEKLSVEETDVRRSSLAAYLQQLDSTNYSNKRKIRGATQQQINSINVDNVLDWWDNIE</sequence>
<feature type="transmembrane region" description="Helical" evidence="6">
    <location>
        <begin position="227"/>
        <end position="248"/>
    </location>
</feature>
<evidence type="ECO:0000256" key="4">
    <source>
        <dbReference type="ARBA" id="ARBA00023136"/>
    </source>
</evidence>
<accession>A0A915LT19</accession>
<feature type="transmembrane region" description="Helical" evidence="6">
    <location>
        <begin position="289"/>
        <end position="310"/>
    </location>
</feature>
<dbReference type="InterPro" id="IPR028823">
    <property type="entry name" value="NALCN"/>
</dbReference>
<dbReference type="WBParaSite" id="scaffold1760_cov210.g3596">
    <property type="protein sequence ID" value="scaffold1760_cov210.g3596"/>
    <property type="gene ID" value="scaffold1760_cov210.g3596"/>
</dbReference>
<comment type="subcellular location">
    <subcellularLocation>
        <location evidence="1">Membrane</location>
        <topology evidence="1">Multi-pass membrane protein</topology>
    </subcellularLocation>
</comment>
<evidence type="ECO:0000313" key="9">
    <source>
        <dbReference type="WBParaSite" id="scaffold1760_cov210.g3596"/>
    </source>
</evidence>
<feature type="region of interest" description="Disordered" evidence="5">
    <location>
        <begin position="656"/>
        <end position="676"/>
    </location>
</feature>
<feature type="transmembrane region" description="Helical" evidence="6">
    <location>
        <begin position="21"/>
        <end position="43"/>
    </location>
</feature>
<feature type="region of interest" description="Disordered" evidence="5">
    <location>
        <begin position="585"/>
        <end position="625"/>
    </location>
</feature>
<dbReference type="Pfam" id="PF00520">
    <property type="entry name" value="Ion_trans"/>
    <property type="match status" value="1"/>
</dbReference>
<dbReference type="PANTHER" id="PTHR46141">
    <property type="entry name" value="SODIUM LEAK CHANNEL NON-SELECTIVE PROTEIN"/>
    <property type="match status" value="1"/>
</dbReference>
<dbReference type="Gene3D" id="1.20.120.350">
    <property type="entry name" value="Voltage-gated potassium channels. Chain C"/>
    <property type="match status" value="1"/>
</dbReference>
<dbReference type="SUPFAM" id="SSF81324">
    <property type="entry name" value="Voltage-gated potassium channels"/>
    <property type="match status" value="2"/>
</dbReference>
<reference evidence="9" key="1">
    <citation type="submission" date="2022-11" db="UniProtKB">
        <authorList>
            <consortium name="WormBaseParasite"/>
        </authorList>
    </citation>
    <scope>IDENTIFICATION</scope>
</reference>